<feature type="region of interest" description="Disordered" evidence="1">
    <location>
        <begin position="120"/>
        <end position="143"/>
    </location>
</feature>
<name>B9G3N5_ORYSJ</name>
<reference evidence="2" key="2">
    <citation type="submission" date="2008-12" db="EMBL/GenBank/DDBJ databases">
        <title>Improved gene annotation of the rice (Oryza sativa) genomes.</title>
        <authorList>
            <person name="Wang J."/>
            <person name="Li R."/>
            <person name="Fan W."/>
            <person name="Huang Q."/>
            <person name="Zhang J."/>
            <person name="Zhou Y."/>
            <person name="Hu Y."/>
            <person name="Zi S."/>
            <person name="Li J."/>
            <person name="Ni P."/>
            <person name="Zheng H."/>
            <person name="Zhang Y."/>
            <person name="Zhao M."/>
            <person name="Hao Q."/>
            <person name="McDermott J."/>
            <person name="Samudrala R."/>
            <person name="Kristiansen K."/>
            <person name="Wong G.K.-S."/>
        </authorList>
    </citation>
    <scope>NUCLEOTIDE SEQUENCE</scope>
</reference>
<sequence length="143" mass="14880">MGEKGSLGIRGGHRPLAPTHPGDSSHADNYDSAQITEFRNDDRARLATLESDRICGTLRRHGLPRGALTATGGGGSCYCCCDCEGSGSAGWCLGRGGGNEDDVMDNRDCGGRGERAWCGAPAQSAGTRRATGGPAWSGRARRQ</sequence>
<reference evidence="2" key="1">
    <citation type="journal article" date="2005" name="PLoS Biol.">
        <title>The genomes of Oryza sativa: a history of duplications.</title>
        <authorList>
            <person name="Yu J."/>
            <person name="Wang J."/>
            <person name="Lin W."/>
            <person name="Li S."/>
            <person name="Li H."/>
            <person name="Zhou J."/>
            <person name="Ni P."/>
            <person name="Dong W."/>
            <person name="Hu S."/>
            <person name="Zeng C."/>
            <person name="Zhang J."/>
            <person name="Zhang Y."/>
            <person name="Li R."/>
            <person name="Xu Z."/>
            <person name="Li S."/>
            <person name="Li X."/>
            <person name="Zheng H."/>
            <person name="Cong L."/>
            <person name="Lin L."/>
            <person name="Yin J."/>
            <person name="Geng J."/>
            <person name="Li G."/>
            <person name="Shi J."/>
            <person name="Liu J."/>
            <person name="Lv H."/>
            <person name="Li J."/>
            <person name="Wang J."/>
            <person name="Deng Y."/>
            <person name="Ran L."/>
            <person name="Shi X."/>
            <person name="Wang X."/>
            <person name="Wu Q."/>
            <person name="Li C."/>
            <person name="Ren X."/>
            <person name="Wang J."/>
            <person name="Wang X."/>
            <person name="Li D."/>
            <person name="Liu D."/>
            <person name="Zhang X."/>
            <person name="Ji Z."/>
            <person name="Zhao W."/>
            <person name="Sun Y."/>
            <person name="Zhang Z."/>
            <person name="Bao J."/>
            <person name="Han Y."/>
            <person name="Dong L."/>
            <person name="Ji J."/>
            <person name="Chen P."/>
            <person name="Wu S."/>
            <person name="Liu J."/>
            <person name="Xiao Y."/>
            <person name="Bu D."/>
            <person name="Tan J."/>
            <person name="Yang L."/>
            <person name="Ye C."/>
            <person name="Zhang J."/>
            <person name="Xu J."/>
            <person name="Zhou Y."/>
            <person name="Yu Y."/>
            <person name="Zhang B."/>
            <person name="Zhuang S."/>
            <person name="Wei H."/>
            <person name="Liu B."/>
            <person name="Lei M."/>
            <person name="Yu H."/>
            <person name="Li Y."/>
            <person name="Xu H."/>
            <person name="Wei S."/>
            <person name="He X."/>
            <person name="Fang L."/>
            <person name="Zhang Z."/>
            <person name="Zhang Y."/>
            <person name="Huang X."/>
            <person name="Su Z."/>
            <person name="Tong W."/>
            <person name="Li J."/>
            <person name="Tong Z."/>
            <person name="Li S."/>
            <person name="Ye J."/>
            <person name="Wang L."/>
            <person name="Fang L."/>
            <person name="Lei T."/>
            <person name="Chen C."/>
            <person name="Chen H."/>
            <person name="Xu Z."/>
            <person name="Li H."/>
            <person name="Huang H."/>
            <person name="Zhang F."/>
            <person name="Xu H."/>
            <person name="Li N."/>
            <person name="Zhao C."/>
            <person name="Li S."/>
            <person name="Dong L."/>
            <person name="Huang Y."/>
            <person name="Li L."/>
            <person name="Xi Y."/>
            <person name="Qi Q."/>
            <person name="Li W."/>
            <person name="Zhang B."/>
            <person name="Hu W."/>
            <person name="Zhang Y."/>
            <person name="Tian X."/>
            <person name="Jiao Y."/>
            <person name="Liang X."/>
            <person name="Jin J."/>
            <person name="Gao L."/>
            <person name="Zheng W."/>
            <person name="Hao B."/>
            <person name="Liu S."/>
            <person name="Wang W."/>
            <person name="Yuan L."/>
            <person name="Cao M."/>
            <person name="McDermott J."/>
            <person name="Samudrala R."/>
            <person name="Wang J."/>
            <person name="Wong G.K."/>
            <person name="Yang H."/>
        </authorList>
    </citation>
    <scope>NUCLEOTIDE SEQUENCE [LARGE SCALE GENOMIC DNA]</scope>
</reference>
<accession>B9G3N5</accession>
<dbReference type="Proteomes" id="UP000007752">
    <property type="component" value="Chromosome 9"/>
</dbReference>
<dbReference type="AlphaFoldDB" id="B9G3N5"/>
<dbReference type="EMBL" id="CM000146">
    <property type="protein sequence ID" value="EEE69732.1"/>
    <property type="molecule type" value="Genomic_DNA"/>
</dbReference>
<evidence type="ECO:0000313" key="2">
    <source>
        <dbReference type="EMBL" id="EEE69732.1"/>
    </source>
</evidence>
<proteinExistence type="predicted"/>
<evidence type="ECO:0000256" key="1">
    <source>
        <dbReference type="SAM" id="MobiDB-lite"/>
    </source>
</evidence>
<organism evidence="2">
    <name type="scientific">Oryza sativa subsp. japonica</name>
    <name type="common">Rice</name>
    <dbReference type="NCBI Taxonomy" id="39947"/>
    <lineage>
        <taxon>Eukaryota</taxon>
        <taxon>Viridiplantae</taxon>
        <taxon>Streptophyta</taxon>
        <taxon>Embryophyta</taxon>
        <taxon>Tracheophyta</taxon>
        <taxon>Spermatophyta</taxon>
        <taxon>Magnoliopsida</taxon>
        <taxon>Liliopsida</taxon>
        <taxon>Poales</taxon>
        <taxon>Poaceae</taxon>
        <taxon>BOP clade</taxon>
        <taxon>Oryzoideae</taxon>
        <taxon>Oryzeae</taxon>
        <taxon>Oryzinae</taxon>
        <taxon>Oryza</taxon>
        <taxon>Oryza sativa</taxon>
    </lineage>
</organism>
<gene>
    <name evidence="2" type="ORF">OsJ_29418</name>
</gene>
<protein>
    <submittedName>
        <fullName evidence="2">Uncharacterized protein</fullName>
    </submittedName>
</protein>
<feature type="region of interest" description="Disordered" evidence="1">
    <location>
        <begin position="1"/>
        <end position="29"/>
    </location>
</feature>